<dbReference type="SUPFAM" id="SSF53756">
    <property type="entry name" value="UDP-Glycosyltransferase/glycogen phosphorylase"/>
    <property type="match status" value="1"/>
</dbReference>
<dbReference type="CDD" id="cd03784">
    <property type="entry name" value="GT1_Gtf-like"/>
    <property type="match status" value="1"/>
</dbReference>
<dbReference type="eggNOG" id="KOG1192">
    <property type="taxonomic scope" value="Eukaryota"/>
</dbReference>
<comment type="similarity">
    <text evidence="1">Belongs to the UDP-glycosyltransferase family.</text>
</comment>
<evidence type="ECO:0000256" key="3">
    <source>
        <dbReference type="ARBA" id="ARBA00022679"/>
    </source>
</evidence>
<dbReference type="AlphaFoldDB" id="A0A067G309"/>
<dbReference type="EMBL" id="KK784887">
    <property type="protein sequence ID" value="KDO72750.1"/>
    <property type="molecule type" value="Genomic_DNA"/>
</dbReference>
<proteinExistence type="inferred from homology"/>
<dbReference type="Pfam" id="PF00201">
    <property type="entry name" value="UDPGT"/>
    <property type="match status" value="1"/>
</dbReference>
<dbReference type="FunFam" id="3.40.50.2000:FF:000108">
    <property type="entry name" value="UDP-glycosyltransferase 83A1"/>
    <property type="match status" value="1"/>
</dbReference>
<dbReference type="PANTHER" id="PTHR11926:SF1412">
    <property type="entry name" value="UDP-GLYCOSYLTRANSFERASE 83A1-LIKE"/>
    <property type="match status" value="1"/>
</dbReference>
<keyword evidence="2" id="KW-0328">Glycosyltransferase</keyword>
<dbReference type="GO" id="GO:0035251">
    <property type="term" value="F:UDP-glucosyltransferase activity"/>
    <property type="evidence" value="ECO:0000318"/>
    <property type="project" value="GO_Central"/>
</dbReference>
<evidence type="ECO:0000313" key="4">
    <source>
        <dbReference type="EMBL" id="KDO72750.1"/>
    </source>
</evidence>
<keyword evidence="3" id="KW-0808">Transferase</keyword>
<dbReference type="Proteomes" id="UP000027120">
    <property type="component" value="Unassembled WGS sequence"/>
</dbReference>
<evidence type="ECO:0000256" key="1">
    <source>
        <dbReference type="ARBA" id="ARBA00009995"/>
    </source>
</evidence>
<dbReference type="InterPro" id="IPR002213">
    <property type="entry name" value="UDP_glucos_trans"/>
</dbReference>
<dbReference type="FunFam" id="3.40.50.2000:FF:000061">
    <property type="entry name" value="UDP-glycosyltransferase 83A1"/>
    <property type="match status" value="1"/>
</dbReference>
<evidence type="ECO:0008006" key="6">
    <source>
        <dbReference type="Google" id="ProtNLM"/>
    </source>
</evidence>
<accession>A0A067G309</accession>
<name>A0A067G309_CITSI</name>
<dbReference type="PaxDb" id="2711-XP_006482788.1"/>
<gene>
    <name evidence="4" type="ORF">CISIN_1g044266mg</name>
</gene>
<organism evidence="4 5">
    <name type="scientific">Citrus sinensis</name>
    <name type="common">Sweet orange</name>
    <name type="synonym">Citrus aurantium var. sinensis</name>
    <dbReference type="NCBI Taxonomy" id="2711"/>
    <lineage>
        <taxon>Eukaryota</taxon>
        <taxon>Viridiplantae</taxon>
        <taxon>Streptophyta</taxon>
        <taxon>Embryophyta</taxon>
        <taxon>Tracheophyta</taxon>
        <taxon>Spermatophyta</taxon>
        <taxon>Magnoliopsida</taxon>
        <taxon>eudicotyledons</taxon>
        <taxon>Gunneridae</taxon>
        <taxon>Pentapetalae</taxon>
        <taxon>rosids</taxon>
        <taxon>malvids</taxon>
        <taxon>Sapindales</taxon>
        <taxon>Rutaceae</taxon>
        <taxon>Aurantioideae</taxon>
        <taxon>Citrus</taxon>
    </lineage>
</organism>
<evidence type="ECO:0000256" key="2">
    <source>
        <dbReference type="ARBA" id="ARBA00022676"/>
    </source>
</evidence>
<protein>
    <recommendedName>
        <fullName evidence="6">EF-hand domain-containing protein</fullName>
    </recommendedName>
</protein>
<keyword evidence="5" id="KW-1185">Reference proteome</keyword>
<dbReference type="Gene3D" id="3.40.50.2000">
    <property type="entry name" value="Glycogen Phosphorylase B"/>
    <property type="match status" value="2"/>
</dbReference>
<evidence type="ECO:0000313" key="5">
    <source>
        <dbReference type="Proteomes" id="UP000027120"/>
    </source>
</evidence>
<dbReference type="SMR" id="A0A067G309"/>
<dbReference type="PANTHER" id="PTHR11926">
    <property type="entry name" value="GLUCOSYL/GLUCURONOSYL TRANSFERASES"/>
    <property type="match status" value="1"/>
</dbReference>
<reference evidence="4 5" key="1">
    <citation type="submission" date="2014-04" db="EMBL/GenBank/DDBJ databases">
        <authorList>
            <consortium name="International Citrus Genome Consortium"/>
            <person name="Gmitter F."/>
            <person name="Chen C."/>
            <person name="Farmerie W."/>
            <person name="Harkins T."/>
            <person name="Desany B."/>
            <person name="Mohiuddin M."/>
            <person name="Kodira C."/>
            <person name="Borodovsky M."/>
            <person name="Lomsadze A."/>
            <person name="Burns P."/>
            <person name="Jenkins J."/>
            <person name="Prochnik S."/>
            <person name="Shu S."/>
            <person name="Chapman J."/>
            <person name="Pitluck S."/>
            <person name="Schmutz J."/>
            <person name="Rokhsar D."/>
        </authorList>
    </citation>
    <scope>NUCLEOTIDE SEQUENCE</scope>
</reference>
<sequence>MLRRPHVLAFPYPAQGHVIPLLEISQCLVKHGVKVTFLNTDYNHKRVVNALGQNNYIGDQIKLVSIPDGMEPEGDRNDLGMLTKTMVRVMPEKLEELIENINRLENEKITCVVADGSMGWVMEVAEKMKLRRAAFWPAAAGLLALSFSVQRFLDDGIVDDNGTPVKQQMIQLAPTMAAIHSSKLVWACIGDFNTQKIVFDFTIDNNETIKKAERLICNSTYDLEPGALDLIPEFLPIGPLLSSNRLGNSAGYFWPEDSTCLKWLDQQQQNSVIYVAFGSFTVFDKEQFQELASGLELTNRPFLWVVRPDITNDAIDAYPEGFQDRVATRRQMVGWAPQQKVLTHPSIACFLSHCGWNSTMEGVSNGVPFLCWPYFADQFLNESYICDIWKVGLRFNKNKNGIITREEIMKKVDQVLEDENFKARALDLKETSLNSVREGGQSDKTFKNFVQWIKAEASVQVA</sequence>